<proteinExistence type="predicted"/>
<evidence type="ECO:0000313" key="2">
    <source>
        <dbReference type="EMBL" id="CAE8619281.1"/>
    </source>
</evidence>
<protein>
    <submittedName>
        <fullName evidence="2">Uncharacterized protein</fullName>
    </submittedName>
</protein>
<feature type="non-terminal residue" evidence="2">
    <location>
        <position position="171"/>
    </location>
</feature>
<reference evidence="2" key="1">
    <citation type="submission" date="2021-02" db="EMBL/GenBank/DDBJ databases">
        <authorList>
            <person name="Dougan E. K."/>
            <person name="Rhodes N."/>
            <person name="Thang M."/>
            <person name="Chan C."/>
        </authorList>
    </citation>
    <scope>NUCLEOTIDE SEQUENCE</scope>
</reference>
<dbReference type="AlphaFoldDB" id="A0A813FYX7"/>
<dbReference type="EMBL" id="CAJNNV010026934">
    <property type="protein sequence ID" value="CAE8619281.1"/>
    <property type="molecule type" value="Genomic_DNA"/>
</dbReference>
<evidence type="ECO:0000256" key="1">
    <source>
        <dbReference type="SAM" id="MobiDB-lite"/>
    </source>
</evidence>
<comment type="caution">
    <text evidence="2">The sequence shown here is derived from an EMBL/GenBank/DDBJ whole genome shotgun (WGS) entry which is preliminary data.</text>
</comment>
<evidence type="ECO:0000313" key="3">
    <source>
        <dbReference type="Proteomes" id="UP000654075"/>
    </source>
</evidence>
<keyword evidence="3" id="KW-1185">Reference proteome</keyword>
<name>A0A813FYX7_POLGL</name>
<feature type="region of interest" description="Disordered" evidence="1">
    <location>
        <begin position="1"/>
        <end position="20"/>
    </location>
</feature>
<sequence>MLRAGAQDKGQGHGSFPERNQGNDRAMWLVVDRYLSDVLGGSWRSDSREALYEMFYDRFLRNVETSKRVLAFIRQHRYDSEVKDHKMATTTKELLDWAREILAADHDRKEWLFSKLLSKLGGQWTRYWSTLGESIQDELRLLLGAESGLSKKQQAKIDSVMGTHAGLGASG</sequence>
<dbReference type="Proteomes" id="UP000654075">
    <property type="component" value="Unassembled WGS sequence"/>
</dbReference>
<accession>A0A813FYX7</accession>
<organism evidence="2 3">
    <name type="scientific">Polarella glacialis</name>
    <name type="common">Dinoflagellate</name>
    <dbReference type="NCBI Taxonomy" id="89957"/>
    <lineage>
        <taxon>Eukaryota</taxon>
        <taxon>Sar</taxon>
        <taxon>Alveolata</taxon>
        <taxon>Dinophyceae</taxon>
        <taxon>Suessiales</taxon>
        <taxon>Suessiaceae</taxon>
        <taxon>Polarella</taxon>
    </lineage>
</organism>
<gene>
    <name evidence="2" type="ORF">PGLA1383_LOCUS36873</name>
</gene>